<reference evidence="3 4" key="1">
    <citation type="submission" date="2018-12" db="EMBL/GenBank/DDBJ databases">
        <authorList>
            <person name="Criscuolo A."/>
        </authorList>
    </citation>
    <scope>NUCLEOTIDE SEQUENCE [LARGE SCALE GENOMIC DNA]</scope>
    <source>
        <strain evidence="3">ACIP1116241</strain>
    </source>
</reference>
<dbReference type="Pfam" id="PF13302">
    <property type="entry name" value="Acetyltransf_3"/>
    <property type="match status" value="1"/>
</dbReference>
<dbReference type="GO" id="GO:1990189">
    <property type="term" value="F:protein N-terminal-serine acetyltransferase activity"/>
    <property type="evidence" value="ECO:0007669"/>
    <property type="project" value="TreeGrafter"/>
</dbReference>
<dbReference type="CDD" id="cd04301">
    <property type="entry name" value="NAT_SF"/>
    <property type="match status" value="1"/>
</dbReference>
<keyword evidence="3" id="KW-0808">Transferase</keyword>
<dbReference type="PROSITE" id="PS51186">
    <property type="entry name" value="GNAT"/>
    <property type="match status" value="1"/>
</dbReference>
<dbReference type="OrthoDB" id="5295305at2"/>
<dbReference type="InterPro" id="IPR000182">
    <property type="entry name" value="GNAT_dom"/>
</dbReference>
<dbReference type="InterPro" id="IPR051908">
    <property type="entry name" value="Ribosomal_N-acetyltransferase"/>
</dbReference>
<dbReference type="PANTHER" id="PTHR43441">
    <property type="entry name" value="RIBOSOMAL-PROTEIN-SERINE ACETYLTRANSFERASE"/>
    <property type="match status" value="1"/>
</dbReference>
<evidence type="ECO:0000259" key="2">
    <source>
        <dbReference type="PROSITE" id="PS51186"/>
    </source>
</evidence>
<dbReference type="AlphaFoldDB" id="A0A447IHV3"/>
<dbReference type="PANTHER" id="PTHR43441:SF2">
    <property type="entry name" value="FAMILY ACETYLTRANSFERASE, PUTATIVE (AFU_ORTHOLOGUE AFUA_7G00850)-RELATED"/>
    <property type="match status" value="1"/>
</dbReference>
<sequence>MPDHPQPDLADFTPPPGPADQPIRSALLQPLSAELHAEDLFRAQAGHDGLWTYMPYGPFADAQEYRAWTAQAETSADPLFLAILDPATGRAAGHAAFLRIDRPNGVIEIGHILLTPALQRGRAGSAALMAMIAWAFERGYRRVEWKCNALNAPSRRAALRLGFSYEGTFRNHMIVKGQNRDSAWFAITDDDWTALAPAYDAWLDPGNFDAGGRQHASLSDLTAGVLPGRSDGP</sequence>
<dbReference type="RefSeq" id="WP_126152784.1">
    <property type="nucleotide sequence ID" value="NZ_UZWE01000015.1"/>
</dbReference>
<dbReference type="Gene3D" id="3.40.630.30">
    <property type="match status" value="1"/>
</dbReference>
<evidence type="ECO:0000313" key="3">
    <source>
        <dbReference type="EMBL" id="VDS07063.1"/>
    </source>
</evidence>
<keyword evidence="4" id="KW-1185">Reference proteome</keyword>
<protein>
    <submittedName>
        <fullName evidence="3">Acetyltransferase (GNAT) family protein</fullName>
    </submittedName>
</protein>
<feature type="domain" description="N-acetyltransferase" evidence="2">
    <location>
        <begin position="26"/>
        <end position="181"/>
    </location>
</feature>
<evidence type="ECO:0000256" key="1">
    <source>
        <dbReference type="SAM" id="MobiDB-lite"/>
    </source>
</evidence>
<proteinExistence type="predicted"/>
<dbReference type="EMBL" id="UZWE01000015">
    <property type="protein sequence ID" value="VDS07063.1"/>
    <property type="molecule type" value="Genomic_DNA"/>
</dbReference>
<dbReference type="SUPFAM" id="SSF55729">
    <property type="entry name" value="Acyl-CoA N-acyltransferases (Nat)"/>
    <property type="match status" value="1"/>
</dbReference>
<accession>A0A447IHV3</accession>
<dbReference type="FunFam" id="3.40.630.30:FF:000047">
    <property type="entry name" value="Acetyltransferase, GNAT family"/>
    <property type="match status" value="1"/>
</dbReference>
<feature type="region of interest" description="Disordered" evidence="1">
    <location>
        <begin position="1"/>
        <end position="21"/>
    </location>
</feature>
<evidence type="ECO:0000313" key="4">
    <source>
        <dbReference type="Proteomes" id="UP000270743"/>
    </source>
</evidence>
<dbReference type="GO" id="GO:0008999">
    <property type="term" value="F:protein-N-terminal-alanine acetyltransferase activity"/>
    <property type="evidence" value="ECO:0007669"/>
    <property type="project" value="TreeGrafter"/>
</dbReference>
<dbReference type="InterPro" id="IPR016181">
    <property type="entry name" value="Acyl_CoA_acyltransferase"/>
</dbReference>
<name>A0A447IHV3_9RHOB</name>
<organism evidence="3 4">
    <name type="scientific">Paracoccus haematequi</name>
    <dbReference type="NCBI Taxonomy" id="2491866"/>
    <lineage>
        <taxon>Bacteria</taxon>
        <taxon>Pseudomonadati</taxon>
        <taxon>Pseudomonadota</taxon>
        <taxon>Alphaproteobacteria</taxon>
        <taxon>Rhodobacterales</taxon>
        <taxon>Paracoccaceae</taxon>
        <taxon>Paracoccus</taxon>
    </lineage>
</organism>
<gene>
    <name evidence="3" type="ORF">PARHAE_00235</name>
</gene>
<dbReference type="Proteomes" id="UP000270743">
    <property type="component" value="Unassembled WGS sequence"/>
</dbReference>